<keyword evidence="2" id="KW-1185">Reference proteome</keyword>
<evidence type="ECO:0000313" key="2">
    <source>
        <dbReference type="Proteomes" id="UP001218188"/>
    </source>
</evidence>
<evidence type="ECO:0000313" key="1">
    <source>
        <dbReference type="EMBL" id="KAJ7037146.1"/>
    </source>
</evidence>
<dbReference type="EMBL" id="JARJCM010000039">
    <property type="protein sequence ID" value="KAJ7037146.1"/>
    <property type="molecule type" value="Genomic_DNA"/>
</dbReference>
<sequence length="369" mass="41360">MHRNRLPGRGIRAAEIDGKDWWLGVYGRRGICSGEEEMSIHAIQRVEAASGHHTHASEPFHHRPASCKQEASSLMHRKGVWLQTADDRRPASACGGVRRRRHWPPSYTRCPAAPGAIEQLIVQSTKLGSNNNKSEAIPRFVVARRTQTNAPRRPSSRNVLRWNWCALEWDVAPRPSLFTGPPCDDGGDDQLQNPETWLSERGLCRLNARSWREDIVQVHATNVLFEQTTSATELYGFSTHQRRSVRLLTGKGTSVLCHFATGTRLVKSPHLRIESHAIKTVATSVSVSRNDSVTILFRLANQASGVKPAGVIFNHNRAEIAQKIFDCELVILQAGRIWWHEHLEQVEQSRVFRSGAVMPRSSGLVAHSK</sequence>
<comment type="caution">
    <text evidence="1">The sequence shown here is derived from an EMBL/GenBank/DDBJ whole genome shotgun (WGS) entry which is preliminary data.</text>
</comment>
<dbReference type="Proteomes" id="UP001218188">
    <property type="component" value="Unassembled WGS sequence"/>
</dbReference>
<dbReference type="AlphaFoldDB" id="A0AAD6X6W0"/>
<protein>
    <submittedName>
        <fullName evidence="1">Uncharacterized protein</fullName>
    </submittedName>
</protein>
<name>A0AAD6X6W0_9AGAR</name>
<gene>
    <name evidence="1" type="ORF">C8F04DRAFT_1180861</name>
</gene>
<reference evidence="1" key="1">
    <citation type="submission" date="2023-03" db="EMBL/GenBank/DDBJ databases">
        <title>Massive genome expansion in bonnet fungi (Mycena s.s.) driven by repeated elements and novel gene families across ecological guilds.</title>
        <authorList>
            <consortium name="Lawrence Berkeley National Laboratory"/>
            <person name="Harder C.B."/>
            <person name="Miyauchi S."/>
            <person name="Viragh M."/>
            <person name="Kuo A."/>
            <person name="Thoen E."/>
            <person name="Andreopoulos B."/>
            <person name="Lu D."/>
            <person name="Skrede I."/>
            <person name="Drula E."/>
            <person name="Henrissat B."/>
            <person name="Morin E."/>
            <person name="Kohler A."/>
            <person name="Barry K."/>
            <person name="LaButti K."/>
            <person name="Morin E."/>
            <person name="Salamov A."/>
            <person name="Lipzen A."/>
            <person name="Mereny Z."/>
            <person name="Hegedus B."/>
            <person name="Baldrian P."/>
            <person name="Stursova M."/>
            <person name="Weitz H."/>
            <person name="Taylor A."/>
            <person name="Grigoriev I.V."/>
            <person name="Nagy L.G."/>
            <person name="Martin F."/>
            <person name="Kauserud H."/>
        </authorList>
    </citation>
    <scope>NUCLEOTIDE SEQUENCE</scope>
    <source>
        <strain evidence="1">CBHHK200</strain>
    </source>
</reference>
<organism evidence="1 2">
    <name type="scientific">Mycena alexandri</name>
    <dbReference type="NCBI Taxonomy" id="1745969"/>
    <lineage>
        <taxon>Eukaryota</taxon>
        <taxon>Fungi</taxon>
        <taxon>Dikarya</taxon>
        <taxon>Basidiomycota</taxon>
        <taxon>Agaricomycotina</taxon>
        <taxon>Agaricomycetes</taxon>
        <taxon>Agaricomycetidae</taxon>
        <taxon>Agaricales</taxon>
        <taxon>Marasmiineae</taxon>
        <taxon>Mycenaceae</taxon>
        <taxon>Mycena</taxon>
    </lineage>
</organism>
<accession>A0AAD6X6W0</accession>
<proteinExistence type="predicted"/>